<sequence>MSERTVPIAGMTCAACERTVTAAVLGLPGIESASADRRAGRLAIAGRSLPSDADVDAALADTPYSVGTRPWLNRDPFVWRDLLVAVAVVGMLAAAAWTLGLASRVQDLTSGASAGSAVVVLGLGVAASVSTCMALVGGLVVSLAASVPSRASGIARLRPHLAFNGGRIVGFTALGAVIGLVGRSLAPSGLLLAVVVLLAASVMAIVGVRLTETSPRVAAWQLSLPGRWGAWVRGASADDARGGTPRALGMGAATFFLPCGFTQAVQVYALSTGSAREGALVMGLFAIGTTPGLLAAGAAAGAAATSRRPGAGRVLRGIGVAVIAFALVTASGAITQLAPGLGTTAVTATERTPNVSDVGGVQHVTTQVVDDGYSPATTVVYVDEPVAWTLEPVYQGCQSAIDAPSLGLDRLMVLFDAETVEFTPTETGTYRYSCAMGMYTGEFVAIERPDP</sequence>
<feature type="transmembrane region" description="Helical" evidence="1">
    <location>
        <begin position="161"/>
        <end position="182"/>
    </location>
</feature>
<gene>
    <name evidence="3" type="ORF">SAMN05421637_1045</name>
</gene>
<evidence type="ECO:0000313" key="3">
    <source>
        <dbReference type="EMBL" id="SEJ17447.1"/>
    </source>
</evidence>
<name>A0A1H6WT50_9MICO</name>
<dbReference type="Gene3D" id="2.60.40.420">
    <property type="entry name" value="Cupredoxins - blue copper proteins"/>
    <property type="match status" value="1"/>
</dbReference>
<dbReference type="Pfam" id="PF00403">
    <property type="entry name" value="HMA"/>
    <property type="match status" value="1"/>
</dbReference>
<evidence type="ECO:0000259" key="2">
    <source>
        <dbReference type="PROSITE" id="PS50846"/>
    </source>
</evidence>
<dbReference type="PROSITE" id="PS50846">
    <property type="entry name" value="HMA_2"/>
    <property type="match status" value="1"/>
</dbReference>
<keyword evidence="4" id="KW-1185">Reference proteome</keyword>
<proteinExistence type="predicted"/>
<dbReference type="Proteomes" id="UP000183315">
    <property type="component" value="Unassembled WGS sequence"/>
</dbReference>
<keyword evidence="1" id="KW-0472">Membrane</keyword>
<dbReference type="PANTHER" id="PTHR42208">
    <property type="entry name" value="HEAVY METAL TRANSPORTER-RELATED"/>
    <property type="match status" value="1"/>
</dbReference>
<dbReference type="InterPro" id="IPR039447">
    <property type="entry name" value="UreH-like_TM_dom"/>
</dbReference>
<evidence type="ECO:0000256" key="1">
    <source>
        <dbReference type="SAM" id="Phobius"/>
    </source>
</evidence>
<dbReference type="RefSeq" id="WP_042213071.1">
    <property type="nucleotide sequence ID" value="NZ_BBLU01000003.1"/>
</dbReference>
<dbReference type="STRING" id="1043493.SAMN05421637_1045"/>
<dbReference type="SUPFAM" id="SSF55008">
    <property type="entry name" value="HMA, heavy metal-associated domain"/>
    <property type="match status" value="1"/>
</dbReference>
<accession>A0A1H6WT50</accession>
<feature type="transmembrane region" description="Helical" evidence="1">
    <location>
        <begin position="82"/>
        <end position="102"/>
    </location>
</feature>
<keyword evidence="1" id="KW-1133">Transmembrane helix</keyword>
<dbReference type="AlphaFoldDB" id="A0A1H6WT50"/>
<reference evidence="4" key="1">
    <citation type="submission" date="2016-10" db="EMBL/GenBank/DDBJ databases">
        <authorList>
            <person name="Varghese N."/>
        </authorList>
    </citation>
    <scope>NUCLEOTIDE SEQUENCE [LARGE SCALE GENOMIC DNA]</scope>
    <source>
        <strain evidence="4">DSM 24868</strain>
    </source>
</reference>
<feature type="transmembrane region" description="Helical" evidence="1">
    <location>
        <begin position="314"/>
        <end position="334"/>
    </location>
</feature>
<dbReference type="Gene3D" id="3.30.70.100">
    <property type="match status" value="1"/>
</dbReference>
<feature type="transmembrane region" description="Helical" evidence="1">
    <location>
        <begin position="114"/>
        <end position="141"/>
    </location>
</feature>
<evidence type="ECO:0000313" key="4">
    <source>
        <dbReference type="Proteomes" id="UP000183315"/>
    </source>
</evidence>
<feature type="transmembrane region" description="Helical" evidence="1">
    <location>
        <begin position="188"/>
        <end position="208"/>
    </location>
</feature>
<feature type="transmembrane region" description="Helical" evidence="1">
    <location>
        <begin position="247"/>
        <end position="268"/>
    </location>
</feature>
<dbReference type="SUPFAM" id="SSF49503">
    <property type="entry name" value="Cupredoxins"/>
    <property type="match status" value="1"/>
</dbReference>
<dbReference type="eggNOG" id="COG2836">
    <property type="taxonomic scope" value="Bacteria"/>
</dbReference>
<feature type="transmembrane region" description="Helical" evidence="1">
    <location>
        <begin position="280"/>
        <end position="302"/>
    </location>
</feature>
<dbReference type="InterPro" id="IPR008972">
    <property type="entry name" value="Cupredoxin"/>
</dbReference>
<dbReference type="CDD" id="cd00371">
    <property type="entry name" value="HMA"/>
    <property type="match status" value="1"/>
</dbReference>
<protein>
    <submittedName>
        <fullName evidence="3">Sulfite exporter TauE/SafE</fullName>
    </submittedName>
</protein>
<dbReference type="InterPro" id="IPR006121">
    <property type="entry name" value="HMA_dom"/>
</dbReference>
<dbReference type="PANTHER" id="PTHR42208:SF1">
    <property type="entry name" value="HEAVY METAL TRANSPORTER"/>
    <property type="match status" value="1"/>
</dbReference>
<dbReference type="eggNOG" id="COG4633">
    <property type="taxonomic scope" value="Bacteria"/>
</dbReference>
<dbReference type="EMBL" id="FNZI01000002">
    <property type="protein sequence ID" value="SEJ17447.1"/>
    <property type="molecule type" value="Genomic_DNA"/>
</dbReference>
<organism evidence="3 4">
    <name type="scientific">Demequina mangrovi</name>
    <dbReference type="NCBI Taxonomy" id="1043493"/>
    <lineage>
        <taxon>Bacteria</taxon>
        <taxon>Bacillati</taxon>
        <taxon>Actinomycetota</taxon>
        <taxon>Actinomycetes</taxon>
        <taxon>Micrococcales</taxon>
        <taxon>Demequinaceae</taxon>
        <taxon>Demequina</taxon>
    </lineage>
</organism>
<dbReference type="Pfam" id="PF13386">
    <property type="entry name" value="DsbD_2"/>
    <property type="match status" value="1"/>
</dbReference>
<feature type="domain" description="HMA" evidence="2">
    <location>
        <begin position="2"/>
        <end position="67"/>
    </location>
</feature>
<dbReference type="GO" id="GO:0046872">
    <property type="term" value="F:metal ion binding"/>
    <property type="evidence" value="ECO:0007669"/>
    <property type="project" value="InterPro"/>
</dbReference>
<dbReference type="InterPro" id="IPR036163">
    <property type="entry name" value="HMA_dom_sf"/>
</dbReference>
<keyword evidence="1" id="KW-0812">Transmembrane</keyword>